<dbReference type="AlphaFoldDB" id="A0A432XAW5"/>
<feature type="transmembrane region" description="Helical" evidence="6">
    <location>
        <begin position="86"/>
        <end position="109"/>
    </location>
</feature>
<feature type="transmembrane region" description="Helical" evidence="6">
    <location>
        <begin position="347"/>
        <end position="367"/>
    </location>
</feature>
<dbReference type="OrthoDB" id="9788453at2"/>
<comment type="caution">
    <text evidence="8">The sequence shown here is derived from an EMBL/GenBank/DDBJ whole genome shotgun (WGS) entry which is preliminary data.</text>
</comment>
<feature type="domain" description="Major facilitator superfamily (MFS) profile" evidence="7">
    <location>
        <begin position="1"/>
        <end position="374"/>
    </location>
</feature>
<dbReference type="GO" id="GO:0022857">
    <property type="term" value="F:transmembrane transporter activity"/>
    <property type="evidence" value="ECO:0007669"/>
    <property type="project" value="InterPro"/>
</dbReference>
<evidence type="ECO:0000256" key="5">
    <source>
        <dbReference type="ARBA" id="ARBA00023136"/>
    </source>
</evidence>
<dbReference type="Gene3D" id="1.20.1250.20">
    <property type="entry name" value="MFS general substrate transporter like domains"/>
    <property type="match status" value="1"/>
</dbReference>
<evidence type="ECO:0000256" key="4">
    <source>
        <dbReference type="ARBA" id="ARBA00022989"/>
    </source>
</evidence>
<protein>
    <submittedName>
        <fullName evidence="8">MFS transporter</fullName>
    </submittedName>
</protein>
<accession>A0A432XAW5</accession>
<evidence type="ECO:0000256" key="6">
    <source>
        <dbReference type="SAM" id="Phobius"/>
    </source>
</evidence>
<feature type="transmembrane region" description="Helical" evidence="6">
    <location>
        <begin position="321"/>
        <end position="341"/>
    </location>
</feature>
<name>A0A432XAW5_9GAMM</name>
<dbReference type="Proteomes" id="UP000286976">
    <property type="component" value="Unassembled WGS sequence"/>
</dbReference>
<keyword evidence="3 6" id="KW-0812">Transmembrane</keyword>
<feature type="transmembrane region" description="Helical" evidence="6">
    <location>
        <begin position="149"/>
        <end position="168"/>
    </location>
</feature>
<dbReference type="PROSITE" id="PS50850">
    <property type="entry name" value="MFS"/>
    <property type="match status" value="1"/>
</dbReference>
<gene>
    <name evidence="8" type="ORF">CWE15_02895</name>
</gene>
<keyword evidence="5 6" id="KW-0472">Membrane</keyword>
<evidence type="ECO:0000259" key="7">
    <source>
        <dbReference type="PROSITE" id="PS50850"/>
    </source>
</evidence>
<feature type="transmembrane region" description="Helical" evidence="6">
    <location>
        <begin position="189"/>
        <end position="210"/>
    </location>
</feature>
<keyword evidence="4 6" id="KW-1133">Transmembrane helix</keyword>
<feature type="transmembrane region" description="Helical" evidence="6">
    <location>
        <begin position="281"/>
        <end position="300"/>
    </location>
</feature>
<dbReference type="SUPFAM" id="SSF103473">
    <property type="entry name" value="MFS general substrate transporter"/>
    <property type="match status" value="1"/>
</dbReference>
<feature type="transmembrane region" description="Helical" evidence="6">
    <location>
        <begin position="222"/>
        <end position="250"/>
    </location>
</feature>
<dbReference type="GO" id="GO:0005886">
    <property type="term" value="C:plasma membrane"/>
    <property type="evidence" value="ECO:0007669"/>
    <property type="project" value="UniProtKB-SubCell"/>
</dbReference>
<evidence type="ECO:0000313" key="8">
    <source>
        <dbReference type="EMBL" id="RUO44460.1"/>
    </source>
</evidence>
<feature type="transmembrane region" description="Helical" evidence="6">
    <location>
        <begin position="62"/>
        <end position="80"/>
    </location>
</feature>
<evidence type="ECO:0000256" key="3">
    <source>
        <dbReference type="ARBA" id="ARBA00022692"/>
    </source>
</evidence>
<dbReference type="InterPro" id="IPR011701">
    <property type="entry name" value="MFS"/>
</dbReference>
<dbReference type="PANTHER" id="PTHR43124:SF3">
    <property type="entry name" value="CHLORAMPHENICOL EFFLUX PUMP RV0191"/>
    <property type="match status" value="1"/>
</dbReference>
<dbReference type="Pfam" id="PF07690">
    <property type="entry name" value="MFS_1"/>
    <property type="match status" value="1"/>
</dbReference>
<dbReference type="CDD" id="cd17324">
    <property type="entry name" value="MFS_NepI_like"/>
    <property type="match status" value="1"/>
</dbReference>
<evidence type="ECO:0000313" key="9">
    <source>
        <dbReference type="Proteomes" id="UP000286976"/>
    </source>
</evidence>
<reference evidence="8 9" key="1">
    <citation type="journal article" date="2011" name="Front. Microbiol.">
        <title>Genomic signatures of strain selection and enhancement in Bacillus atrophaeus var. globigii, a historical biowarfare simulant.</title>
        <authorList>
            <person name="Gibbons H.S."/>
            <person name="Broomall S.M."/>
            <person name="McNew L.A."/>
            <person name="Daligault H."/>
            <person name="Chapman C."/>
            <person name="Bruce D."/>
            <person name="Karavis M."/>
            <person name="Krepps M."/>
            <person name="McGregor P.A."/>
            <person name="Hong C."/>
            <person name="Park K.H."/>
            <person name="Akmal A."/>
            <person name="Feldman A."/>
            <person name="Lin J.S."/>
            <person name="Chang W.E."/>
            <person name="Higgs B.W."/>
            <person name="Demirev P."/>
            <person name="Lindquist J."/>
            <person name="Liem A."/>
            <person name="Fochler E."/>
            <person name="Read T.D."/>
            <person name="Tapia R."/>
            <person name="Johnson S."/>
            <person name="Bishop-Lilly K.A."/>
            <person name="Detter C."/>
            <person name="Han C."/>
            <person name="Sozhamannan S."/>
            <person name="Rosenzweig C.N."/>
            <person name="Skowronski E.W."/>
        </authorList>
    </citation>
    <scope>NUCLEOTIDE SEQUENCE [LARGE SCALE GENOMIC DNA]</scope>
    <source>
        <strain evidence="8 9">AIT1</strain>
    </source>
</reference>
<dbReference type="PANTHER" id="PTHR43124">
    <property type="entry name" value="PURINE EFFLUX PUMP PBUE"/>
    <property type="match status" value="1"/>
</dbReference>
<evidence type="ECO:0000256" key="1">
    <source>
        <dbReference type="ARBA" id="ARBA00004651"/>
    </source>
</evidence>
<keyword evidence="2" id="KW-1003">Cell membrane</keyword>
<feature type="transmembrane region" description="Helical" evidence="6">
    <location>
        <begin position="39"/>
        <end position="57"/>
    </location>
</feature>
<evidence type="ECO:0000256" key="2">
    <source>
        <dbReference type="ARBA" id="ARBA00022475"/>
    </source>
</evidence>
<keyword evidence="9" id="KW-1185">Reference proteome</keyword>
<comment type="subcellular location">
    <subcellularLocation>
        <location evidence="1">Cell membrane</location>
        <topology evidence="1">Multi-pass membrane protein</topology>
    </subcellularLocation>
</comment>
<feature type="transmembrane region" description="Helical" evidence="6">
    <location>
        <begin position="121"/>
        <end position="143"/>
    </location>
</feature>
<sequence length="374" mass="39468">MASVTFIGLLSELLPSGILLEMTEGLGVEQAEVGFLVGVYALASAVFAIPIISATLWVNRKVLLLTLLVGFSVSNLVVGFSSNYSLIVAMRIVGGVCAGIMWPMIAAYGSSLVPKDQQGKAITIIMAGNTFGVSLGLPLMTVLGTSFDWRVSFIALGLLSALITLLSAKCLPPVAGEKLTRENSPLAMLKLPAIQVILLLTFLSVVAHYSTYTYIALLTERIAFWGGISFALLIFGLGSIVSVLLSAYIIDRYLQQLIVGMLFSGALAIGVLSFLGHVQGLSHAAFFLWGLAFGPLVTMYQAAISKRVAEGKAIATSVQSSMFNLSIMVATWLGGLILVHLPDLGVIGVGYLSLLCFVPATLIAALAHHSLSSK</sequence>
<dbReference type="InterPro" id="IPR020846">
    <property type="entry name" value="MFS_dom"/>
</dbReference>
<proteinExistence type="predicted"/>
<feature type="transmembrane region" description="Helical" evidence="6">
    <location>
        <begin position="257"/>
        <end position="275"/>
    </location>
</feature>
<organism evidence="8 9">
    <name type="scientific">Aliidiomarina taiwanensis</name>
    <dbReference type="NCBI Taxonomy" id="946228"/>
    <lineage>
        <taxon>Bacteria</taxon>
        <taxon>Pseudomonadati</taxon>
        <taxon>Pseudomonadota</taxon>
        <taxon>Gammaproteobacteria</taxon>
        <taxon>Alteromonadales</taxon>
        <taxon>Idiomarinaceae</taxon>
        <taxon>Aliidiomarina</taxon>
    </lineage>
</organism>
<dbReference type="InterPro" id="IPR050189">
    <property type="entry name" value="MFS_Efflux_Transporters"/>
</dbReference>
<dbReference type="InterPro" id="IPR036259">
    <property type="entry name" value="MFS_trans_sf"/>
</dbReference>
<dbReference type="EMBL" id="PIPQ01000001">
    <property type="protein sequence ID" value="RUO44460.1"/>
    <property type="molecule type" value="Genomic_DNA"/>
</dbReference>